<evidence type="ECO:0000256" key="1">
    <source>
        <dbReference type="ARBA" id="ARBA00022553"/>
    </source>
</evidence>
<evidence type="ECO:0000313" key="5">
    <source>
        <dbReference type="EMBL" id="MBC8362847.1"/>
    </source>
</evidence>
<dbReference type="Proteomes" id="UP000603434">
    <property type="component" value="Unassembled WGS sequence"/>
</dbReference>
<evidence type="ECO:0000256" key="3">
    <source>
        <dbReference type="SAM" id="Coils"/>
    </source>
</evidence>
<feature type="domain" description="Response regulatory" evidence="4">
    <location>
        <begin position="7"/>
        <end position="122"/>
    </location>
</feature>
<dbReference type="EMBL" id="JACNJH010000227">
    <property type="protein sequence ID" value="MBC8362847.1"/>
    <property type="molecule type" value="Genomic_DNA"/>
</dbReference>
<keyword evidence="1 2" id="KW-0597">Phosphoprotein</keyword>
<sequence>MNAYQHTVLCVDDEQNILHSLKRLLRKEGYRLLTAGSGAKGLKILKENDVHLVITDQRMPEMSGTEFLAKVKENYPDVIRIVLTGYTEVDSITESINKGHIYKFMLKPWNDYNLKLEIKQGLEQYDLMQANKRLHETVRQQNEELRRTNEKLEVLVKKRTMDLEIQNQALELSRAILQDLPIPVIGVSSEMTIVFINSEVEILSFDNGSVEVGRSVSEFFSSDVEEKISGVLAAGTGDTVKGYRCSEKTYDLDFIPLSGRFRGKGVVMTLTPVTRKF</sequence>
<dbReference type="AlphaFoldDB" id="A0A8J6NV14"/>
<dbReference type="SUPFAM" id="SSF52172">
    <property type="entry name" value="CheY-like"/>
    <property type="match status" value="1"/>
</dbReference>
<evidence type="ECO:0000313" key="6">
    <source>
        <dbReference type="Proteomes" id="UP000603434"/>
    </source>
</evidence>
<comment type="caution">
    <text evidence="5">The sequence shown here is derived from an EMBL/GenBank/DDBJ whole genome shotgun (WGS) entry which is preliminary data.</text>
</comment>
<dbReference type="SMART" id="SM00448">
    <property type="entry name" value="REC"/>
    <property type="match status" value="1"/>
</dbReference>
<accession>A0A8J6NV14</accession>
<dbReference type="InterPro" id="IPR001789">
    <property type="entry name" value="Sig_transdc_resp-reg_receiver"/>
</dbReference>
<feature type="modified residue" description="4-aspartylphosphate" evidence="2">
    <location>
        <position position="56"/>
    </location>
</feature>
<feature type="coiled-coil region" evidence="3">
    <location>
        <begin position="128"/>
        <end position="158"/>
    </location>
</feature>
<dbReference type="InterPro" id="IPR050595">
    <property type="entry name" value="Bact_response_regulator"/>
</dbReference>
<dbReference type="PROSITE" id="PS50110">
    <property type="entry name" value="RESPONSE_REGULATORY"/>
    <property type="match status" value="1"/>
</dbReference>
<dbReference type="InterPro" id="IPR011006">
    <property type="entry name" value="CheY-like_superfamily"/>
</dbReference>
<dbReference type="PANTHER" id="PTHR44591">
    <property type="entry name" value="STRESS RESPONSE REGULATOR PROTEIN 1"/>
    <property type="match status" value="1"/>
</dbReference>
<reference evidence="5 6" key="1">
    <citation type="submission" date="2020-08" db="EMBL/GenBank/DDBJ databases">
        <title>Bridging the membrane lipid divide: bacteria of the FCB group superphylum have the potential to synthesize archaeal ether lipids.</title>
        <authorList>
            <person name="Villanueva L."/>
            <person name="Von Meijenfeldt F.A.B."/>
            <person name="Westbye A.B."/>
            <person name="Yadav S."/>
            <person name="Hopmans E.C."/>
            <person name="Dutilh B.E."/>
            <person name="Sinninghe Damste J.S."/>
        </authorList>
    </citation>
    <scope>NUCLEOTIDE SEQUENCE [LARGE SCALE GENOMIC DNA]</scope>
    <source>
        <strain evidence="5">NIOZ-UU30</strain>
    </source>
</reference>
<dbReference type="PANTHER" id="PTHR44591:SF19">
    <property type="entry name" value="TWO-COMPONENT RESPONSE REGULATOR-RELATED"/>
    <property type="match status" value="1"/>
</dbReference>
<name>A0A8J6NV14_9BACT</name>
<protein>
    <submittedName>
        <fullName evidence="5">Response regulator</fullName>
    </submittedName>
</protein>
<proteinExistence type="predicted"/>
<dbReference type="Pfam" id="PF00072">
    <property type="entry name" value="Response_reg"/>
    <property type="match status" value="1"/>
</dbReference>
<evidence type="ECO:0000256" key="2">
    <source>
        <dbReference type="PROSITE-ProRule" id="PRU00169"/>
    </source>
</evidence>
<organism evidence="5 6">
    <name type="scientific">Candidatus Desulfatibia profunda</name>
    <dbReference type="NCBI Taxonomy" id="2841695"/>
    <lineage>
        <taxon>Bacteria</taxon>
        <taxon>Pseudomonadati</taxon>
        <taxon>Thermodesulfobacteriota</taxon>
        <taxon>Desulfobacteria</taxon>
        <taxon>Desulfobacterales</taxon>
        <taxon>Desulfobacterales incertae sedis</taxon>
        <taxon>Candidatus Desulfatibia</taxon>
    </lineage>
</organism>
<dbReference type="Gene3D" id="3.40.50.2300">
    <property type="match status" value="1"/>
</dbReference>
<dbReference type="CDD" id="cd17569">
    <property type="entry name" value="REC_HupR-like"/>
    <property type="match status" value="1"/>
</dbReference>
<dbReference type="GO" id="GO:0000160">
    <property type="term" value="P:phosphorelay signal transduction system"/>
    <property type="evidence" value="ECO:0007669"/>
    <property type="project" value="InterPro"/>
</dbReference>
<gene>
    <name evidence="5" type="ORF">H8E23_15790</name>
</gene>
<keyword evidence="3" id="KW-0175">Coiled coil</keyword>
<evidence type="ECO:0000259" key="4">
    <source>
        <dbReference type="PROSITE" id="PS50110"/>
    </source>
</evidence>